<dbReference type="Gene3D" id="1.10.486.10">
    <property type="entry name" value="PCRA, domain 4"/>
    <property type="match status" value="1"/>
</dbReference>
<evidence type="ECO:0000256" key="5">
    <source>
        <dbReference type="ARBA" id="ARBA00022806"/>
    </source>
</evidence>
<dbReference type="SUPFAM" id="SSF52540">
    <property type="entry name" value="P-loop containing nucleoside triphosphate hydrolases"/>
    <property type="match status" value="1"/>
</dbReference>
<dbReference type="Pfam" id="PF13361">
    <property type="entry name" value="UvrD_C"/>
    <property type="match status" value="1"/>
</dbReference>
<evidence type="ECO:0000313" key="17">
    <source>
        <dbReference type="EMBL" id="MDQ0254648.1"/>
    </source>
</evidence>
<keyword evidence="8" id="KW-0238">DNA-binding</keyword>
<evidence type="ECO:0000259" key="16">
    <source>
        <dbReference type="PROSITE" id="PS51217"/>
    </source>
</evidence>
<keyword evidence="6" id="KW-0269">Exonuclease</keyword>
<dbReference type="Gene3D" id="3.90.320.10">
    <property type="match status" value="1"/>
</dbReference>
<keyword evidence="1" id="KW-0540">Nuclease</keyword>
<dbReference type="InterPro" id="IPR014017">
    <property type="entry name" value="DNA_helicase_UvrD-like_C"/>
</dbReference>
<feature type="domain" description="UvrD-like helicase C-terminal" evidence="16">
    <location>
        <begin position="456"/>
        <end position="725"/>
    </location>
</feature>
<dbReference type="Pfam" id="PF00580">
    <property type="entry name" value="UvrD-helicase"/>
    <property type="match status" value="1"/>
</dbReference>
<evidence type="ECO:0000256" key="6">
    <source>
        <dbReference type="ARBA" id="ARBA00022839"/>
    </source>
</evidence>
<reference evidence="17 18" key="1">
    <citation type="submission" date="2023-07" db="EMBL/GenBank/DDBJ databases">
        <title>Genomic Encyclopedia of Type Strains, Phase IV (KMG-IV): sequencing the most valuable type-strain genomes for metagenomic binning, comparative biology and taxonomic classification.</title>
        <authorList>
            <person name="Goeker M."/>
        </authorList>
    </citation>
    <scope>NUCLEOTIDE SEQUENCE [LARGE SCALE GENOMIC DNA]</scope>
    <source>
        <strain evidence="17 18">DSM 9768</strain>
    </source>
</reference>
<evidence type="ECO:0000259" key="15">
    <source>
        <dbReference type="PROSITE" id="PS51198"/>
    </source>
</evidence>
<dbReference type="RefSeq" id="WP_307324905.1">
    <property type="nucleotide sequence ID" value="NZ_JAUSUG010000007.1"/>
</dbReference>
<dbReference type="Pfam" id="PF12705">
    <property type="entry name" value="PDDEXK_1"/>
    <property type="match status" value="1"/>
</dbReference>
<dbReference type="EC" id="5.6.2.4" evidence="12"/>
<gene>
    <name evidence="17" type="ORF">J2S74_002027</name>
</gene>
<evidence type="ECO:0000256" key="4">
    <source>
        <dbReference type="ARBA" id="ARBA00022801"/>
    </source>
</evidence>
<organism evidence="17 18">
    <name type="scientific">Evansella vedderi</name>
    <dbReference type="NCBI Taxonomy" id="38282"/>
    <lineage>
        <taxon>Bacteria</taxon>
        <taxon>Bacillati</taxon>
        <taxon>Bacillota</taxon>
        <taxon>Bacilli</taxon>
        <taxon>Bacillales</taxon>
        <taxon>Bacillaceae</taxon>
        <taxon>Evansella</taxon>
    </lineage>
</organism>
<evidence type="ECO:0000256" key="3">
    <source>
        <dbReference type="ARBA" id="ARBA00022763"/>
    </source>
</evidence>
<evidence type="ECO:0000256" key="10">
    <source>
        <dbReference type="ARBA" id="ARBA00023235"/>
    </source>
</evidence>
<comment type="catalytic activity">
    <reaction evidence="13">
        <text>ATP + H2O = ADP + phosphate + H(+)</text>
        <dbReference type="Rhea" id="RHEA:13065"/>
        <dbReference type="ChEBI" id="CHEBI:15377"/>
        <dbReference type="ChEBI" id="CHEBI:15378"/>
        <dbReference type="ChEBI" id="CHEBI:30616"/>
        <dbReference type="ChEBI" id="CHEBI:43474"/>
        <dbReference type="ChEBI" id="CHEBI:456216"/>
        <dbReference type="EC" id="5.6.2.4"/>
    </reaction>
</comment>
<evidence type="ECO:0000313" key="18">
    <source>
        <dbReference type="Proteomes" id="UP001230005"/>
    </source>
</evidence>
<feature type="domain" description="UvrD-like helicase ATP-binding" evidence="15">
    <location>
        <begin position="5"/>
        <end position="437"/>
    </location>
</feature>
<evidence type="ECO:0000256" key="14">
    <source>
        <dbReference type="PROSITE-ProRule" id="PRU00560"/>
    </source>
</evidence>
<dbReference type="GO" id="GO:0003678">
    <property type="term" value="F:DNA helicase activity"/>
    <property type="evidence" value="ECO:0007669"/>
    <property type="project" value="UniProtKB-EC"/>
</dbReference>
<dbReference type="InterPro" id="IPR014016">
    <property type="entry name" value="UvrD-like_ATP-bd"/>
</dbReference>
<dbReference type="InterPro" id="IPR011335">
    <property type="entry name" value="Restrct_endonuc-II-like"/>
</dbReference>
<dbReference type="Proteomes" id="UP001230005">
    <property type="component" value="Unassembled WGS sequence"/>
</dbReference>
<evidence type="ECO:0000256" key="13">
    <source>
        <dbReference type="ARBA" id="ARBA00048988"/>
    </source>
</evidence>
<comment type="caution">
    <text evidence="17">The sequence shown here is derived from an EMBL/GenBank/DDBJ whole genome shotgun (WGS) entry which is preliminary data.</text>
</comment>
<evidence type="ECO:0000256" key="12">
    <source>
        <dbReference type="ARBA" id="ARBA00034808"/>
    </source>
</evidence>
<dbReference type="InterPro" id="IPR000212">
    <property type="entry name" value="DNA_helicase_UvrD/REP"/>
</dbReference>
<proteinExistence type="predicted"/>
<evidence type="ECO:0000256" key="8">
    <source>
        <dbReference type="ARBA" id="ARBA00023125"/>
    </source>
</evidence>
<evidence type="ECO:0000256" key="7">
    <source>
        <dbReference type="ARBA" id="ARBA00022840"/>
    </source>
</evidence>
<dbReference type="EMBL" id="JAUSUG010000007">
    <property type="protein sequence ID" value="MDQ0254648.1"/>
    <property type="molecule type" value="Genomic_DNA"/>
</dbReference>
<protein>
    <recommendedName>
        <fullName evidence="12">DNA 3'-5' helicase</fullName>
        <ecNumber evidence="12">5.6.2.4</ecNumber>
    </recommendedName>
</protein>
<keyword evidence="18" id="KW-1185">Reference proteome</keyword>
<evidence type="ECO:0000256" key="9">
    <source>
        <dbReference type="ARBA" id="ARBA00023204"/>
    </source>
</evidence>
<dbReference type="InterPro" id="IPR027417">
    <property type="entry name" value="P-loop_NTPase"/>
</dbReference>
<keyword evidence="3" id="KW-0227">DNA damage</keyword>
<dbReference type="PROSITE" id="PS51217">
    <property type="entry name" value="UVRD_HELICASE_CTER"/>
    <property type="match status" value="1"/>
</dbReference>
<comment type="catalytic activity">
    <reaction evidence="11">
        <text>Couples ATP hydrolysis with the unwinding of duplex DNA by translocating in the 3'-5' direction.</text>
        <dbReference type="EC" id="5.6.2.4"/>
    </reaction>
</comment>
<dbReference type="PROSITE" id="PS51198">
    <property type="entry name" value="UVRD_HELICASE_ATP_BIND"/>
    <property type="match status" value="1"/>
</dbReference>
<dbReference type="InterPro" id="IPR038726">
    <property type="entry name" value="PDDEXK_AddAB-type"/>
</dbReference>
<name>A0ABT9ZVZ9_9BACI</name>
<dbReference type="PANTHER" id="PTHR11070:SF23">
    <property type="entry name" value="RECBCD ENZYME SUBUNIT RECB"/>
    <property type="match status" value="1"/>
</dbReference>
<keyword evidence="4 14" id="KW-0378">Hydrolase</keyword>
<dbReference type="SUPFAM" id="SSF52980">
    <property type="entry name" value="Restriction endonuclease-like"/>
    <property type="match status" value="1"/>
</dbReference>
<dbReference type="PANTHER" id="PTHR11070">
    <property type="entry name" value="UVRD / RECB / PCRA DNA HELICASE FAMILY MEMBER"/>
    <property type="match status" value="1"/>
</dbReference>
<keyword evidence="2 14" id="KW-0547">Nucleotide-binding</keyword>
<evidence type="ECO:0000256" key="1">
    <source>
        <dbReference type="ARBA" id="ARBA00022722"/>
    </source>
</evidence>
<accession>A0ABT9ZVZ9</accession>
<keyword evidence="5 14" id="KW-0347">Helicase</keyword>
<evidence type="ECO:0000256" key="2">
    <source>
        <dbReference type="ARBA" id="ARBA00022741"/>
    </source>
</evidence>
<evidence type="ECO:0000256" key="11">
    <source>
        <dbReference type="ARBA" id="ARBA00034617"/>
    </source>
</evidence>
<keyword evidence="9" id="KW-0234">DNA repair</keyword>
<dbReference type="Gene3D" id="3.40.50.300">
    <property type="entry name" value="P-loop containing nucleotide triphosphate hydrolases"/>
    <property type="match status" value="3"/>
</dbReference>
<dbReference type="InterPro" id="IPR011604">
    <property type="entry name" value="PDDEXK-like_dom_sf"/>
</dbReference>
<sequence>MTKIIVDQRARDKIKENLNTNFLVEAGAGSGKTTSLVDRIVNLIYTGTCTVDQIVAITFTRKAADELKVRFQSVLERVWKEESNEKVRGRLSHALQNIDQCFLGTVHSFCAKLLRERPIEAKLDLTFAELEEADDLEVIEEAWQIFLKKTQEEEESILKKLDDIGISVEELYGCFKEMKEYPDVEWVTKKVPKPELEASYRSLVGIIRDAKRSLPAKEPEKGYDALQKSLVIALQKLKHVDTVKEKHMIELFELFNKNLKPTYVRWDSKEDAVFYHEKIQALMDNSIKLLIKEWKEYCHPIIIHFLQKALSQYEQIKKERSLLNFQDLLINTANLLKNFPEVRGYFQEKYRCLLVDEFQDTDPIQAKIMFYLSSENHKEKVWTKCKPRPGSLFVVGDPKQAIYRFRRADIDTYNRVKQLLEEHGGEVLQLTMNFRTISAVTEELNNVFVEQLPEEETVYQAAYRPLNSYHESSEDKIVGIKTLPIPAAFTKKGEVMKEDASNIAKYIYYLLKNGYRANDFMVLTRYNDGITTYAQTIEDLGIPVSVSGEVIIGDIKEFKELVTLLAVFVDPTDEVALVAALRGVFIGLSDDDLYQWKVAGGRFSLYYDSSLELNESVKGKFQAAFDKLQLYQRWIRGNSPTIAIEKIMEDVGFYPLLLAREQGKRAYKSLLQILSALRKEEENNHTSYKSVYEQFKEMVYEKTVVVNLEDDVDAVRVMNIHKAKGLEAPIVFLAHPIKKVKPEEFISKHIKREDDGSRGYFLFRIKKGNVKRELAIPPEWDTMQKEELRYLTEEEIRIIYVAATRAEKAMIISSSMKTNNKNPWVSLLNIEGLEELQMPEMDFQAFEQEVQSITLSDYKSKTSNLYQWIEESKVKTFDTWSPTEDKDYSKVLTIDRESGGGKDWGSLIHDLLERVVQGYDTTHYVKHLLEKYNQPLEREKEVGEYIHAFKNSSIWMELQGAEEILTEVPFTLKVENENSLYPLVNNNDGDYHPILVKGIIDLTYKINGHWKIVDYKTDRVKSTEDIKLLSEFYKGQVQFYKLVWERLTNESVTSTELFFFEPRKNKQ</sequence>
<keyword evidence="10" id="KW-0413">Isomerase</keyword>
<keyword evidence="7 14" id="KW-0067">ATP-binding</keyword>
<feature type="binding site" evidence="14">
    <location>
        <begin position="26"/>
        <end position="33"/>
    </location>
    <ligand>
        <name>ATP</name>
        <dbReference type="ChEBI" id="CHEBI:30616"/>
    </ligand>
</feature>
<dbReference type="GO" id="GO:0016787">
    <property type="term" value="F:hydrolase activity"/>
    <property type="evidence" value="ECO:0007669"/>
    <property type="project" value="UniProtKB-KW"/>
</dbReference>